<evidence type="ECO:0000256" key="4">
    <source>
        <dbReference type="ARBA" id="ARBA00022692"/>
    </source>
</evidence>
<accession>A0ABU7UQA7</accession>
<evidence type="ECO:0000256" key="1">
    <source>
        <dbReference type="ARBA" id="ARBA00004141"/>
    </source>
</evidence>
<evidence type="ECO:0000313" key="8">
    <source>
        <dbReference type="EMBL" id="MEF2113431.1"/>
    </source>
</evidence>
<dbReference type="Proteomes" id="UP001498469">
    <property type="component" value="Unassembled WGS sequence"/>
</dbReference>
<evidence type="ECO:0000256" key="2">
    <source>
        <dbReference type="ARBA" id="ARBA00022448"/>
    </source>
</evidence>
<keyword evidence="2" id="KW-0813">Transport</keyword>
<feature type="transmembrane region" description="Helical" evidence="7">
    <location>
        <begin position="35"/>
        <end position="57"/>
    </location>
</feature>
<reference evidence="8 9" key="1">
    <citation type="submission" date="2023-11" db="EMBL/GenBank/DDBJ databases">
        <title>Draft genome sequence of a psychrophilic Clostridium strain from permafrost water brine.</title>
        <authorList>
            <person name="Shcherbakova V.A."/>
            <person name="Trubitsyn V.E."/>
            <person name="Zakharyuk A.G."/>
        </authorList>
    </citation>
    <scope>NUCLEOTIDE SEQUENCE [LARGE SCALE GENOMIC DNA]</scope>
    <source>
        <strain evidence="8 9">14F</strain>
    </source>
</reference>
<sequence length="310" mass="34715">MFFAADQSVLSIMIMIIIGYFLAYKKLIDEKAISLITTIVINISLPMMMLNTIVSNFTKKMLIDDSRGLIVPFLTIGCCFIIAKLFSKIVKVKNNRRGLFVSMFFNSNTIFMGLPVNLALFGEKSVPYVLLYYIANTTFFWTFGVYEITKDGNKRTLNFFSMKIIKKILSPPLIGFMVGIFLVLLNIKLPLFIMDTSKSLGSITTPLSMFFIGASIYLVDLKSVKFTLDIVWVLIGRFVISPILVILIAPIFHIPHLMESVFVIQAAMPVMANSAIIARAYNSDYDFASLMIAISTVGTLIVIPILMALL</sequence>
<feature type="transmembrane region" description="Helical" evidence="7">
    <location>
        <begin position="290"/>
        <end position="309"/>
    </location>
</feature>
<evidence type="ECO:0000256" key="6">
    <source>
        <dbReference type="ARBA" id="ARBA00023136"/>
    </source>
</evidence>
<feature type="transmembrane region" description="Helical" evidence="7">
    <location>
        <begin position="168"/>
        <end position="187"/>
    </location>
</feature>
<protein>
    <submittedName>
        <fullName evidence="8">AEC family transporter</fullName>
    </submittedName>
</protein>
<feature type="transmembrane region" description="Helical" evidence="7">
    <location>
        <begin position="128"/>
        <end position="148"/>
    </location>
</feature>
<keyword evidence="3" id="KW-1003">Cell membrane</keyword>
<keyword evidence="9" id="KW-1185">Reference proteome</keyword>
<dbReference type="EMBL" id="JAZHFS010000012">
    <property type="protein sequence ID" value="MEF2113431.1"/>
    <property type="molecule type" value="Genomic_DNA"/>
</dbReference>
<organism evidence="8 9">
    <name type="scientific">Clostridium frigoriphilum</name>
    <dbReference type="NCBI Taxonomy" id="443253"/>
    <lineage>
        <taxon>Bacteria</taxon>
        <taxon>Bacillati</taxon>
        <taxon>Bacillota</taxon>
        <taxon>Clostridia</taxon>
        <taxon>Eubacteriales</taxon>
        <taxon>Clostridiaceae</taxon>
        <taxon>Clostridium</taxon>
    </lineage>
</organism>
<feature type="transmembrane region" description="Helical" evidence="7">
    <location>
        <begin position="199"/>
        <end position="219"/>
    </location>
</feature>
<comment type="caution">
    <text evidence="8">The sequence shown here is derived from an EMBL/GenBank/DDBJ whole genome shotgun (WGS) entry which is preliminary data.</text>
</comment>
<dbReference type="PANTHER" id="PTHR36838">
    <property type="entry name" value="AUXIN EFFLUX CARRIER FAMILY PROTEIN"/>
    <property type="match status" value="1"/>
</dbReference>
<keyword evidence="6 7" id="KW-0472">Membrane</keyword>
<evidence type="ECO:0000256" key="3">
    <source>
        <dbReference type="ARBA" id="ARBA00022475"/>
    </source>
</evidence>
<keyword evidence="5 7" id="KW-1133">Transmembrane helix</keyword>
<evidence type="ECO:0000256" key="7">
    <source>
        <dbReference type="SAM" id="Phobius"/>
    </source>
</evidence>
<proteinExistence type="predicted"/>
<feature type="transmembrane region" description="Helical" evidence="7">
    <location>
        <begin position="6"/>
        <end position="23"/>
    </location>
</feature>
<keyword evidence="4 7" id="KW-0812">Transmembrane</keyword>
<evidence type="ECO:0000313" key="9">
    <source>
        <dbReference type="Proteomes" id="UP001498469"/>
    </source>
</evidence>
<feature type="transmembrane region" description="Helical" evidence="7">
    <location>
        <begin position="99"/>
        <end position="122"/>
    </location>
</feature>
<dbReference type="Pfam" id="PF03547">
    <property type="entry name" value="Mem_trans"/>
    <property type="match status" value="1"/>
</dbReference>
<comment type="subcellular location">
    <subcellularLocation>
        <location evidence="1">Membrane</location>
        <topology evidence="1">Multi-pass membrane protein</topology>
    </subcellularLocation>
</comment>
<evidence type="ECO:0000256" key="5">
    <source>
        <dbReference type="ARBA" id="ARBA00022989"/>
    </source>
</evidence>
<dbReference type="RefSeq" id="WP_216251855.1">
    <property type="nucleotide sequence ID" value="NZ_JAZHFS010000012.1"/>
</dbReference>
<feature type="transmembrane region" description="Helical" evidence="7">
    <location>
        <begin position="231"/>
        <end position="254"/>
    </location>
</feature>
<feature type="transmembrane region" description="Helical" evidence="7">
    <location>
        <begin position="69"/>
        <end position="87"/>
    </location>
</feature>
<name>A0ABU7UQA7_9CLOT</name>
<gene>
    <name evidence="8" type="ORF">SJI18_14070</name>
</gene>
<dbReference type="PANTHER" id="PTHR36838:SF1">
    <property type="entry name" value="SLR1864 PROTEIN"/>
    <property type="match status" value="1"/>
</dbReference>
<dbReference type="InterPro" id="IPR004776">
    <property type="entry name" value="Mem_transp_PIN-like"/>
</dbReference>